<evidence type="ECO:0000313" key="5">
    <source>
        <dbReference type="EMBL" id="CAB4623276.1"/>
    </source>
</evidence>
<dbReference type="PANTHER" id="PTHR10434">
    <property type="entry name" value="1-ACYL-SN-GLYCEROL-3-PHOSPHATE ACYLTRANSFERASE"/>
    <property type="match status" value="1"/>
</dbReference>
<accession>A0A6J6BMS0</accession>
<name>A0A6J6BMS0_9ZZZZ</name>
<keyword evidence="2" id="KW-0012">Acyltransferase</keyword>
<evidence type="ECO:0000313" key="4">
    <source>
        <dbReference type="EMBL" id="CAB4539478.1"/>
    </source>
</evidence>
<sequence length="229" mass="24816">MSEVDSHLAADAIGVRVFYAGVRTTVSIFCRTYCRMSLTGQENIPEQGAFVLAPVHRSFLDTPIASSCTRRRMRFMGKDSLWKSQPLRWIVTSLGAFPVTRGSADREAILRSIKALQSGEPLVLFPEGERKSGPTVQPLMDGAAYVACKAGVPIIPVGIGGSERVMGKGAKFIYPRKLVVIIGAPIQVPNTVDGRMPRSAVKEVSAQLQRELQTLFDAAQSKASHSATK</sequence>
<dbReference type="AlphaFoldDB" id="A0A6J6BMS0"/>
<dbReference type="Pfam" id="PF01553">
    <property type="entry name" value="Acyltransferase"/>
    <property type="match status" value="1"/>
</dbReference>
<dbReference type="GO" id="GO:0003841">
    <property type="term" value="F:1-acylglycerol-3-phosphate O-acyltransferase activity"/>
    <property type="evidence" value="ECO:0007669"/>
    <property type="project" value="TreeGrafter"/>
</dbReference>
<dbReference type="GO" id="GO:0006654">
    <property type="term" value="P:phosphatidic acid biosynthetic process"/>
    <property type="evidence" value="ECO:0007669"/>
    <property type="project" value="TreeGrafter"/>
</dbReference>
<dbReference type="EMBL" id="CAFBRX010000055">
    <property type="protein sequence ID" value="CAB5120805.1"/>
    <property type="molecule type" value="Genomic_DNA"/>
</dbReference>
<dbReference type="CDD" id="cd07989">
    <property type="entry name" value="LPLAT_AGPAT-like"/>
    <property type="match status" value="1"/>
</dbReference>
<organism evidence="4">
    <name type="scientific">freshwater metagenome</name>
    <dbReference type="NCBI Taxonomy" id="449393"/>
    <lineage>
        <taxon>unclassified sequences</taxon>
        <taxon>metagenomes</taxon>
        <taxon>ecological metagenomes</taxon>
    </lineage>
</organism>
<dbReference type="SUPFAM" id="SSF69593">
    <property type="entry name" value="Glycerol-3-phosphate (1)-acyltransferase"/>
    <property type="match status" value="1"/>
</dbReference>
<dbReference type="InterPro" id="IPR002123">
    <property type="entry name" value="Plipid/glycerol_acylTrfase"/>
</dbReference>
<dbReference type="PANTHER" id="PTHR10434:SF11">
    <property type="entry name" value="1-ACYL-SN-GLYCEROL-3-PHOSPHATE ACYLTRANSFERASE"/>
    <property type="match status" value="1"/>
</dbReference>
<proteinExistence type="predicted"/>
<evidence type="ECO:0000259" key="3">
    <source>
        <dbReference type="SMART" id="SM00563"/>
    </source>
</evidence>
<keyword evidence="1" id="KW-0808">Transferase</keyword>
<dbReference type="EMBL" id="CAEZVL010000015">
    <property type="protein sequence ID" value="CAB4623276.1"/>
    <property type="molecule type" value="Genomic_DNA"/>
</dbReference>
<gene>
    <name evidence="4" type="ORF">UFOPK1421_00561</name>
    <name evidence="5" type="ORF">UFOPK1960_00188</name>
    <name evidence="6" type="ORF">UFOPK4422_00673</name>
</gene>
<protein>
    <submittedName>
        <fullName evidence="4">Unannotated protein</fullName>
    </submittedName>
</protein>
<evidence type="ECO:0000256" key="1">
    <source>
        <dbReference type="ARBA" id="ARBA00022679"/>
    </source>
</evidence>
<reference evidence="4" key="1">
    <citation type="submission" date="2020-05" db="EMBL/GenBank/DDBJ databases">
        <authorList>
            <person name="Chiriac C."/>
            <person name="Salcher M."/>
            <person name="Ghai R."/>
            <person name="Kavagutti S V."/>
        </authorList>
    </citation>
    <scope>NUCLEOTIDE SEQUENCE</scope>
</reference>
<evidence type="ECO:0000313" key="6">
    <source>
        <dbReference type="EMBL" id="CAB5120805.1"/>
    </source>
</evidence>
<feature type="domain" description="Phospholipid/glycerol acyltransferase" evidence="3">
    <location>
        <begin position="50"/>
        <end position="162"/>
    </location>
</feature>
<dbReference type="EMBL" id="CAEZSL010000048">
    <property type="protein sequence ID" value="CAB4539478.1"/>
    <property type="molecule type" value="Genomic_DNA"/>
</dbReference>
<evidence type="ECO:0000256" key="2">
    <source>
        <dbReference type="ARBA" id="ARBA00023315"/>
    </source>
</evidence>
<dbReference type="SMART" id="SM00563">
    <property type="entry name" value="PlsC"/>
    <property type="match status" value="1"/>
</dbReference>